<evidence type="ECO:0000256" key="7">
    <source>
        <dbReference type="SAM" id="MobiDB-lite"/>
    </source>
</evidence>
<feature type="transmembrane region" description="Helical" evidence="8">
    <location>
        <begin position="158"/>
        <end position="176"/>
    </location>
</feature>
<feature type="transmembrane region" description="Helical" evidence="8">
    <location>
        <begin position="215"/>
        <end position="234"/>
    </location>
</feature>
<proteinExistence type="inferred from homology"/>
<dbReference type="GO" id="GO:0005886">
    <property type="term" value="C:plasma membrane"/>
    <property type="evidence" value="ECO:0007669"/>
    <property type="project" value="UniProtKB-SubCell"/>
</dbReference>
<evidence type="ECO:0000256" key="4">
    <source>
        <dbReference type="ARBA" id="ARBA00022989"/>
    </source>
</evidence>
<dbReference type="NCBIfam" id="TIGR00879">
    <property type="entry name" value="SP"/>
    <property type="match status" value="1"/>
</dbReference>
<dbReference type="InterPro" id="IPR020846">
    <property type="entry name" value="MFS_dom"/>
</dbReference>
<feature type="transmembrane region" description="Helical" evidence="8">
    <location>
        <begin position="240"/>
        <end position="270"/>
    </location>
</feature>
<evidence type="ECO:0000313" key="10">
    <source>
        <dbReference type="EMBL" id="CAG6781317.1"/>
    </source>
</evidence>
<sequence length="569" mass="62271">MIGSNLSLYQMEPRQSRRESHHAPRKTASSKPKRPEGRKFRQYVAALSATIGSFAVGTILAWTSPVLPLLEPESPIILSTPVNAALSPMNASFENFNDSDSTAASMIVDNLTHIPNHHWLTITKDEGSWVGSLIAIGACFGSVPGGKAADFFGRKPTVAFLAVPTIMSWLMILWANHVYWLYAARLLGGAVIGAVTATVPMYIGETAEVSIRGALGSYIQLMFMSGILYTYVIGSIYEDYTFICLACLIIPVLNLIIFLIVAPETPVYLLSRKRRKDAEKSLIILRGPDYDIQGELDELQKELDIQSQKKTSLVELYSNKATVKATIVIVGLLCFLSFSGINVVIFYLKRILKATGSKTITPNNGQNIVGLIQVIMTFFSSLLVDRAGRRPLLLISDVCMAVCIGSLAYYFYLKELGDEYVEGLGLLPVASLAVYIIVFSVGFGPIPGVMMGELFTPDVKGLALGIICILGSLIEFVVVKTFDDFEKWFGSGVAFGLFAIYCLIGTVFVYFVVPETKNKSLQQIQDELSGVKKRKGKRQGSTSRKSVKSNNSNHSRPPPVLGSKNNNIV</sequence>
<evidence type="ECO:0000256" key="8">
    <source>
        <dbReference type="SAM" id="Phobius"/>
    </source>
</evidence>
<feature type="transmembrane region" description="Helical" evidence="8">
    <location>
        <begin position="43"/>
        <end position="62"/>
    </location>
</feature>
<keyword evidence="3 8" id="KW-0812">Transmembrane</keyword>
<keyword evidence="2" id="KW-1003">Cell membrane</keyword>
<feature type="compositionally biased region" description="Polar residues" evidence="7">
    <location>
        <begin position="539"/>
        <end position="555"/>
    </location>
</feature>
<evidence type="ECO:0000256" key="1">
    <source>
        <dbReference type="ARBA" id="ARBA00004651"/>
    </source>
</evidence>
<keyword evidence="4 8" id="KW-1133">Transmembrane helix</keyword>
<evidence type="ECO:0000256" key="3">
    <source>
        <dbReference type="ARBA" id="ARBA00022692"/>
    </source>
</evidence>
<evidence type="ECO:0000256" key="5">
    <source>
        <dbReference type="ARBA" id="ARBA00023136"/>
    </source>
</evidence>
<feature type="region of interest" description="Disordered" evidence="7">
    <location>
        <begin position="1"/>
        <end position="37"/>
    </location>
</feature>
<dbReference type="Pfam" id="PF00083">
    <property type="entry name" value="Sugar_tr"/>
    <property type="match status" value="1"/>
</dbReference>
<feature type="transmembrane region" description="Helical" evidence="8">
    <location>
        <begin position="392"/>
        <end position="412"/>
    </location>
</feature>
<dbReference type="PANTHER" id="PTHR48021">
    <property type="match status" value="1"/>
</dbReference>
<feature type="transmembrane region" description="Helical" evidence="8">
    <location>
        <begin position="488"/>
        <end position="513"/>
    </location>
</feature>
<dbReference type="InterPro" id="IPR005829">
    <property type="entry name" value="Sugar_transporter_CS"/>
</dbReference>
<dbReference type="InterPro" id="IPR003663">
    <property type="entry name" value="Sugar/inositol_transpt"/>
</dbReference>
<dbReference type="CDD" id="cd17358">
    <property type="entry name" value="MFS_GLUT6_8_Class3_like"/>
    <property type="match status" value="1"/>
</dbReference>
<reference evidence="10" key="1">
    <citation type="submission" date="2021-05" db="EMBL/GenBank/DDBJ databases">
        <authorList>
            <person name="Alioto T."/>
            <person name="Alioto T."/>
            <person name="Gomez Garrido J."/>
        </authorList>
    </citation>
    <scope>NUCLEOTIDE SEQUENCE</scope>
</reference>
<feature type="region of interest" description="Disordered" evidence="7">
    <location>
        <begin position="529"/>
        <end position="569"/>
    </location>
</feature>
<dbReference type="InterPro" id="IPR044775">
    <property type="entry name" value="MFS_ERD6/Tret1-like"/>
</dbReference>
<feature type="transmembrane region" description="Helical" evidence="8">
    <location>
        <begin position="129"/>
        <end position="146"/>
    </location>
</feature>
<keyword evidence="6" id="KW-0813">Transport</keyword>
<dbReference type="SUPFAM" id="SSF103473">
    <property type="entry name" value="MFS general substrate transporter"/>
    <property type="match status" value="1"/>
</dbReference>
<feature type="domain" description="Major facilitator superfamily (MFS) profile" evidence="9">
    <location>
        <begin position="76"/>
        <end position="517"/>
    </location>
</feature>
<dbReference type="InterPro" id="IPR036259">
    <property type="entry name" value="MFS_trans_sf"/>
</dbReference>
<dbReference type="PANTHER" id="PTHR48021:SF1">
    <property type="entry name" value="GH07001P-RELATED"/>
    <property type="match status" value="1"/>
</dbReference>
<evidence type="ECO:0000256" key="6">
    <source>
        <dbReference type="RuleBase" id="RU003346"/>
    </source>
</evidence>
<dbReference type="PRINTS" id="PR00171">
    <property type="entry name" value="SUGRTRNSPORT"/>
</dbReference>
<feature type="transmembrane region" description="Helical" evidence="8">
    <location>
        <begin position="325"/>
        <end position="348"/>
    </location>
</feature>
<name>A0A8D9F8Y7_9HEMI</name>
<keyword evidence="5 8" id="KW-0472">Membrane</keyword>
<feature type="transmembrane region" description="Helical" evidence="8">
    <location>
        <begin position="432"/>
        <end position="450"/>
    </location>
</feature>
<dbReference type="Gene3D" id="1.20.1250.20">
    <property type="entry name" value="MFS general substrate transporter like domains"/>
    <property type="match status" value="1"/>
</dbReference>
<evidence type="ECO:0000256" key="2">
    <source>
        <dbReference type="ARBA" id="ARBA00022475"/>
    </source>
</evidence>
<evidence type="ECO:0000259" key="9">
    <source>
        <dbReference type="PROSITE" id="PS50850"/>
    </source>
</evidence>
<feature type="transmembrane region" description="Helical" evidence="8">
    <location>
        <begin position="182"/>
        <end position="203"/>
    </location>
</feature>
<dbReference type="InterPro" id="IPR050549">
    <property type="entry name" value="MFS_Trehalose_Transporter"/>
</dbReference>
<organism evidence="10">
    <name type="scientific">Cacopsylla melanoneura</name>
    <dbReference type="NCBI Taxonomy" id="428564"/>
    <lineage>
        <taxon>Eukaryota</taxon>
        <taxon>Metazoa</taxon>
        <taxon>Ecdysozoa</taxon>
        <taxon>Arthropoda</taxon>
        <taxon>Hexapoda</taxon>
        <taxon>Insecta</taxon>
        <taxon>Pterygota</taxon>
        <taxon>Neoptera</taxon>
        <taxon>Paraneoptera</taxon>
        <taxon>Hemiptera</taxon>
        <taxon>Sternorrhyncha</taxon>
        <taxon>Psylloidea</taxon>
        <taxon>Psyllidae</taxon>
        <taxon>Psyllinae</taxon>
        <taxon>Cacopsylla</taxon>
    </lineage>
</organism>
<feature type="transmembrane region" description="Helical" evidence="8">
    <location>
        <begin position="462"/>
        <end position="482"/>
    </location>
</feature>
<dbReference type="GO" id="GO:0051119">
    <property type="term" value="F:sugar transmembrane transporter activity"/>
    <property type="evidence" value="ECO:0007669"/>
    <property type="project" value="InterPro"/>
</dbReference>
<feature type="transmembrane region" description="Helical" evidence="8">
    <location>
        <begin position="368"/>
        <end position="385"/>
    </location>
</feature>
<protein>
    <submittedName>
        <fullName evidence="10">Facilitated trehalose transporter Tret1-2 homolog</fullName>
    </submittedName>
</protein>
<dbReference type="PROSITE" id="PS50850">
    <property type="entry name" value="MFS"/>
    <property type="match status" value="1"/>
</dbReference>
<dbReference type="InterPro" id="IPR005828">
    <property type="entry name" value="MFS_sugar_transport-like"/>
</dbReference>
<dbReference type="AlphaFoldDB" id="A0A8D9F8Y7"/>
<comment type="subcellular location">
    <subcellularLocation>
        <location evidence="1">Cell membrane</location>
        <topology evidence="1">Multi-pass membrane protein</topology>
    </subcellularLocation>
</comment>
<comment type="similarity">
    <text evidence="6">Belongs to the major facilitator superfamily. Sugar transporter (TC 2.A.1.1) family.</text>
</comment>
<dbReference type="EMBL" id="HBUF01622402">
    <property type="protein sequence ID" value="CAG6781317.1"/>
    <property type="molecule type" value="Transcribed_RNA"/>
</dbReference>
<accession>A0A8D9F8Y7</accession>
<dbReference type="PROSITE" id="PS00216">
    <property type="entry name" value="SUGAR_TRANSPORT_1"/>
    <property type="match status" value="2"/>
</dbReference>